<dbReference type="InterPro" id="IPR001781">
    <property type="entry name" value="Znf_LIM"/>
</dbReference>
<comment type="caution">
    <text evidence="8">The sequence shown here is derived from an EMBL/GenBank/DDBJ whole genome shotgun (WGS) entry which is preliminary data.</text>
</comment>
<feature type="compositionally biased region" description="Basic and acidic residues" evidence="6">
    <location>
        <begin position="34"/>
        <end position="55"/>
    </location>
</feature>
<evidence type="ECO:0000313" key="8">
    <source>
        <dbReference type="EMBL" id="KAK8482334.1"/>
    </source>
</evidence>
<dbReference type="PROSITE" id="PS00478">
    <property type="entry name" value="LIM_DOMAIN_1"/>
    <property type="match status" value="1"/>
</dbReference>
<feature type="region of interest" description="Disordered" evidence="6">
    <location>
        <begin position="26"/>
        <end position="56"/>
    </location>
</feature>
<feature type="compositionally biased region" description="Basic and acidic residues" evidence="6">
    <location>
        <begin position="103"/>
        <end position="132"/>
    </location>
</feature>
<feature type="repeat" description="PPR" evidence="5">
    <location>
        <begin position="1028"/>
        <end position="1062"/>
    </location>
</feature>
<evidence type="ECO:0000259" key="7">
    <source>
        <dbReference type="PROSITE" id="PS50023"/>
    </source>
</evidence>
<dbReference type="EMBL" id="JBBPBM010001737">
    <property type="protein sequence ID" value="KAK8482334.1"/>
    <property type="molecule type" value="Genomic_DNA"/>
</dbReference>
<evidence type="ECO:0000313" key="9">
    <source>
        <dbReference type="Proteomes" id="UP001472677"/>
    </source>
</evidence>
<feature type="region of interest" description="Disordered" evidence="6">
    <location>
        <begin position="488"/>
        <end position="520"/>
    </location>
</feature>
<dbReference type="CDD" id="cd08368">
    <property type="entry name" value="LIM"/>
    <property type="match status" value="1"/>
</dbReference>
<dbReference type="InterPro" id="IPR011990">
    <property type="entry name" value="TPR-like_helical_dom_sf"/>
</dbReference>
<evidence type="ECO:0000256" key="6">
    <source>
        <dbReference type="SAM" id="MobiDB-lite"/>
    </source>
</evidence>
<dbReference type="NCBIfam" id="TIGR00756">
    <property type="entry name" value="PPR"/>
    <property type="match status" value="2"/>
</dbReference>
<feature type="region of interest" description="Disordered" evidence="6">
    <location>
        <begin position="853"/>
        <end position="877"/>
    </location>
</feature>
<feature type="compositionally biased region" description="Basic and acidic residues" evidence="6">
    <location>
        <begin position="139"/>
        <end position="155"/>
    </location>
</feature>
<dbReference type="Pfam" id="PF00412">
    <property type="entry name" value="LIM"/>
    <property type="match status" value="1"/>
</dbReference>
<dbReference type="PANTHER" id="PTHR47913">
    <property type="entry name" value="OS01G0167750 PROTEIN"/>
    <property type="match status" value="1"/>
</dbReference>
<dbReference type="Gene3D" id="1.25.40.10">
    <property type="entry name" value="Tetratricopeptide repeat domain"/>
    <property type="match status" value="3"/>
</dbReference>
<dbReference type="CDD" id="cd09396">
    <property type="entry name" value="LIM_DA1"/>
    <property type="match status" value="1"/>
</dbReference>
<dbReference type="PANTHER" id="PTHR47913:SF1">
    <property type="entry name" value="OS01G0167750 PROTEIN"/>
    <property type="match status" value="1"/>
</dbReference>
<keyword evidence="9" id="KW-1185">Reference proteome</keyword>
<dbReference type="Pfam" id="PF23625">
    <property type="entry name" value="UIM_2"/>
    <property type="match status" value="2"/>
</dbReference>
<organism evidence="8 9">
    <name type="scientific">Hibiscus sabdariffa</name>
    <name type="common">roselle</name>
    <dbReference type="NCBI Taxonomy" id="183260"/>
    <lineage>
        <taxon>Eukaryota</taxon>
        <taxon>Viridiplantae</taxon>
        <taxon>Streptophyta</taxon>
        <taxon>Embryophyta</taxon>
        <taxon>Tracheophyta</taxon>
        <taxon>Spermatophyta</taxon>
        <taxon>Magnoliopsida</taxon>
        <taxon>eudicotyledons</taxon>
        <taxon>Gunneridae</taxon>
        <taxon>Pentapetalae</taxon>
        <taxon>rosids</taxon>
        <taxon>malvids</taxon>
        <taxon>Malvales</taxon>
        <taxon>Malvaceae</taxon>
        <taxon>Malvoideae</taxon>
        <taxon>Hibiscus</taxon>
    </lineage>
</organism>
<feature type="region of interest" description="Disordered" evidence="6">
    <location>
        <begin position="71"/>
        <end position="155"/>
    </location>
</feature>
<feature type="repeat" description="PPR" evidence="5">
    <location>
        <begin position="715"/>
        <end position="749"/>
    </location>
</feature>
<dbReference type="PROSITE" id="PS50023">
    <property type="entry name" value="LIM_DOMAIN_2"/>
    <property type="match status" value="1"/>
</dbReference>
<evidence type="ECO:0000256" key="3">
    <source>
        <dbReference type="ARBA" id="ARBA00022833"/>
    </source>
</evidence>
<feature type="repeat" description="PPR" evidence="5">
    <location>
        <begin position="750"/>
        <end position="784"/>
    </location>
</feature>
<dbReference type="Pfam" id="PF13041">
    <property type="entry name" value="PPR_2"/>
    <property type="match status" value="2"/>
</dbReference>
<feature type="compositionally biased region" description="Low complexity" evidence="6">
    <location>
        <begin position="491"/>
        <end position="514"/>
    </location>
</feature>
<evidence type="ECO:0000256" key="5">
    <source>
        <dbReference type="PROSITE-ProRule" id="PRU00708"/>
    </source>
</evidence>
<keyword evidence="1 4" id="KW-0479">Metal-binding</keyword>
<gene>
    <name evidence="8" type="ORF">V6N12_032840</name>
</gene>
<dbReference type="SMART" id="SM00726">
    <property type="entry name" value="UIM"/>
    <property type="match status" value="2"/>
</dbReference>
<dbReference type="Pfam" id="PF01535">
    <property type="entry name" value="PPR"/>
    <property type="match status" value="1"/>
</dbReference>
<dbReference type="Proteomes" id="UP001472677">
    <property type="component" value="Unassembled WGS sequence"/>
</dbReference>
<keyword evidence="4" id="KW-0440">LIM domain</keyword>
<dbReference type="SMART" id="SM00132">
    <property type="entry name" value="LIM"/>
    <property type="match status" value="1"/>
</dbReference>
<evidence type="ECO:0000256" key="4">
    <source>
        <dbReference type="PROSITE-ProRule" id="PRU00125"/>
    </source>
</evidence>
<proteinExistence type="predicted"/>
<keyword evidence="3 4" id="KW-0862">Zinc</keyword>
<sequence>MMVIKDSAVSAYSSLFLRQKFDSGCNKGRYNGRHNAERTLDEPRRSTEGSDGFDKDEIDCAIALSLSEVDKKGKKVIEDQSEPEEESDDNVSIDEGHLEDEDEKHAAAHEEKEVESYAKPDVKEEESYAKPDVEEEDDRYAKVQQEEDESRAKVQLEEDEQLAKAIQESLNVESPPRYDHGGLFSPYPFFLSASYRICAGCHAEIGHGRYLSCMGSVWHPECFRCHACNQPINDYEFSVSGNRPFHKSCYKEQHHPKCDVCRKFIPTNPAGLIEYRAHPYWMQKYCPSHERDGTPRCCSCERMEPADTKYLSLDDGRKLCLECLDSAIMDTHECQPLYLEIQEFYEGLNMKVEQQVPLLLVERQALNEAMEGEKNGHHHLPETRGLCLSEEQTVTTVLRGPRIGAGYRFIDMITEPHRLIRRCEVTAILILYGLPRLLTGSILAHEMMHAWLRLKGYPNLSPEVEEGICQVLAHMWLDSEIYAASGSDAAPSSSSSSSSSSPPSSSSSSSSTSSKKGKRSDFEKKLGGFFKHQIETDSSTAYGEGFRLGNQAVNKNLFSLLNQQVRSFAREPFPNKLTHYLRRAKLIDSIRLALRSNSPNSLNPLLQTRLLDSFVVANAFRSAPSADSAVSFFENLKQVPNFEHSQNTIFAFATVLAKFKRKEELKALIGDVKDGKFNNVKVSFMNLLFWYSTAGDLQEVLKTWEEYMSEENRLSTEAHNIVIGLYAQKGMNLEAVEAFRGMIDRGVIPNSRTYTILIEQLIRLGKLDAAMEVFTLLPSMRIKRTLKQFLILIEGFVGGERFDVVKSLLKEMKEDGKLPGRAMRVYLERMKEAGFSGEADEFLVEMLPDGRIKSVGSCEDSNDEDEDEDEDEDGDDNVNEGIDIHMVKLKPWLDPKALANALKQWNPEVVTILEDAKFVWTSRLVCKVLRNFTSTEAAWNFFCWVASQPGFTHDIYTVQRMMTLLARHGNVELVDELINKVRREQMRLPFSTVRLLIEFYGISKNADAALKVFHDDRSLCGHIPRFNLMLLYSSLLRALTKSRRNLEALEVLDAMILNGICPDIQTFSGLIYHFALQGDIKTVQQLVTMVRQNGMEPDAYMYKLLIKAYCKCQRAALAYRVFEDMRNSNLMPDAATKDLLVKSLWQEGKRKEAVDVEERYVETDAALPLALRGHVWTVSSEDLARVYSIYYTSVTASA</sequence>
<dbReference type="InterPro" id="IPR022087">
    <property type="entry name" value="DA1-like_dom"/>
</dbReference>
<feature type="repeat" description="PPR" evidence="5">
    <location>
        <begin position="1098"/>
        <end position="1132"/>
    </location>
</feature>
<reference evidence="8 9" key="1">
    <citation type="journal article" date="2024" name="G3 (Bethesda)">
        <title>Genome assembly of Hibiscus sabdariffa L. provides insights into metabolisms of medicinal natural products.</title>
        <authorList>
            <person name="Kim T."/>
        </authorList>
    </citation>
    <scope>NUCLEOTIDE SEQUENCE [LARGE SCALE GENOMIC DNA]</scope>
    <source>
        <strain evidence="8">TK-2024</strain>
        <tissue evidence="8">Old leaves</tissue>
    </source>
</reference>
<dbReference type="PROSITE" id="PS50330">
    <property type="entry name" value="UIM"/>
    <property type="match status" value="1"/>
</dbReference>
<dbReference type="PROSITE" id="PS51375">
    <property type="entry name" value="PPR"/>
    <property type="match status" value="4"/>
</dbReference>
<evidence type="ECO:0000256" key="2">
    <source>
        <dbReference type="ARBA" id="ARBA00022737"/>
    </source>
</evidence>
<dbReference type="InterPro" id="IPR002885">
    <property type="entry name" value="PPR_rpt"/>
</dbReference>
<name>A0ABR1ZNR6_9ROSI</name>
<accession>A0ABR1ZNR6</accession>
<feature type="domain" description="LIM zinc-binding" evidence="7">
    <location>
        <begin position="196"/>
        <end position="256"/>
    </location>
</feature>
<dbReference type="Pfam" id="PF12315">
    <property type="entry name" value="DA1-like"/>
    <property type="match status" value="1"/>
</dbReference>
<evidence type="ECO:0000256" key="1">
    <source>
        <dbReference type="ARBA" id="ARBA00022723"/>
    </source>
</evidence>
<dbReference type="Gene3D" id="2.10.110.10">
    <property type="entry name" value="Cysteine Rich Protein"/>
    <property type="match status" value="1"/>
</dbReference>
<feature type="compositionally biased region" description="Acidic residues" evidence="6">
    <location>
        <begin position="79"/>
        <end position="102"/>
    </location>
</feature>
<feature type="compositionally biased region" description="Acidic residues" evidence="6">
    <location>
        <begin position="860"/>
        <end position="877"/>
    </location>
</feature>
<dbReference type="InterPro" id="IPR044175">
    <property type="entry name" value="At5g66631-like"/>
</dbReference>
<dbReference type="SUPFAM" id="SSF57716">
    <property type="entry name" value="Glucocorticoid receptor-like (DNA-binding domain)"/>
    <property type="match status" value="2"/>
</dbReference>
<dbReference type="InterPro" id="IPR003903">
    <property type="entry name" value="UIM_dom"/>
</dbReference>
<keyword evidence="2" id="KW-0677">Repeat</keyword>
<protein>
    <recommendedName>
        <fullName evidence="7">LIM zinc-binding domain-containing protein</fullName>
    </recommendedName>
</protein>